<dbReference type="AlphaFoldDB" id="A0A0K1PAG5"/>
<evidence type="ECO:0000259" key="16">
    <source>
        <dbReference type="SMART" id="SM00482"/>
    </source>
</evidence>
<dbReference type="CDD" id="cd09898">
    <property type="entry name" value="H3TH_53EXO"/>
    <property type="match status" value="1"/>
</dbReference>
<dbReference type="SMART" id="SM00475">
    <property type="entry name" value="53EXOc"/>
    <property type="match status" value="1"/>
</dbReference>
<comment type="similarity">
    <text evidence="1 13">Belongs to the DNA polymerase type-A family.</text>
</comment>
<dbReference type="Gene3D" id="3.30.70.370">
    <property type="match status" value="1"/>
</dbReference>
<dbReference type="InterPro" id="IPR018320">
    <property type="entry name" value="DNA_polymerase_1"/>
</dbReference>
<keyword evidence="13" id="KW-0540">Nuclease</keyword>
<dbReference type="Proteomes" id="UP000055590">
    <property type="component" value="Chromosome"/>
</dbReference>
<feature type="region of interest" description="Disordered" evidence="14">
    <location>
        <begin position="1"/>
        <end position="22"/>
    </location>
</feature>
<comment type="function">
    <text evidence="13">In addition to polymerase activity, this DNA polymerase exhibits 5'-3' exonuclease activity.</text>
</comment>
<evidence type="ECO:0000256" key="4">
    <source>
        <dbReference type="ARBA" id="ARBA00022679"/>
    </source>
</evidence>
<keyword evidence="4 13" id="KW-0808">Transferase</keyword>
<dbReference type="Gene3D" id="1.20.1060.10">
    <property type="entry name" value="Taq DNA Polymerase, Chain T, domain 4"/>
    <property type="match status" value="1"/>
</dbReference>
<dbReference type="InterPro" id="IPR036397">
    <property type="entry name" value="RNaseH_sf"/>
</dbReference>
<evidence type="ECO:0000259" key="15">
    <source>
        <dbReference type="SMART" id="SM00475"/>
    </source>
</evidence>
<dbReference type="PANTHER" id="PTHR10133">
    <property type="entry name" value="DNA POLYMERASE I"/>
    <property type="match status" value="1"/>
</dbReference>
<dbReference type="SMART" id="SM00482">
    <property type="entry name" value="POLAc"/>
    <property type="match status" value="1"/>
</dbReference>
<dbReference type="GO" id="GO:0006261">
    <property type="term" value="P:DNA-templated DNA replication"/>
    <property type="evidence" value="ECO:0007669"/>
    <property type="project" value="UniProtKB-UniRule"/>
</dbReference>
<evidence type="ECO:0000256" key="11">
    <source>
        <dbReference type="ARBA" id="ARBA00049244"/>
    </source>
</evidence>
<feature type="domain" description="5'-3' exonuclease" evidence="15">
    <location>
        <begin position="40"/>
        <end position="300"/>
    </location>
</feature>
<dbReference type="CDD" id="cd08637">
    <property type="entry name" value="DNA_pol_A_pol_I_C"/>
    <property type="match status" value="1"/>
</dbReference>
<dbReference type="GO" id="GO:0006302">
    <property type="term" value="P:double-strand break repair"/>
    <property type="evidence" value="ECO:0007669"/>
    <property type="project" value="TreeGrafter"/>
</dbReference>
<dbReference type="FunFam" id="1.10.150.20:FF:000003">
    <property type="entry name" value="DNA polymerase I"/>
    <property type="match status" value="1"/>
</dbReference>
<dbReference type="SMART" id="SM00279">
    <property type="entry name" value="HhH2"/>
    <property type="match status" value="1"/>
</dbReference>
<dbReference type="PANTHER" id="PTHR10133:SF27">
    <property type="entry name" value="DNA POLYMERASE NU"/>
    <property type="match status" value="1"/>
</dbReference>
<dbReference type="Pfam" id="PF00476">
    <property type="entry name" value="DNA_pol_A"/>
    <property type="match status" value="1"/>
</dbReference>
<dbReference type="InterPro" id="IPR043502">
    <property type="entry name" value="DNA/RNA_pol_sf"/>
</dbReference>
<sequence length="944" mass="102178">MDGQRQRARSRHDGTAPRSRPSRTLTAWKGLCYTLRMSTERQTLTLIDGSAYIFRAYHAIRSELTTSKGLPTRAVFGFARMMLKSLREASPTHVAVVWDKDGRALRQKIDPEYKAHRPSTPEDLKVQFPYIRQVVDALAVPSVEKEGWEADDLIATLSKEAVAAGFDVVIVTGDKDFSQIVGPHVRLYDGMMDKWTGPAEVEAKWGVPPERFLELQALLGDSVDNIPGIPGVGEKTAAELVARFGDAQSVIAACERGEVSKKKVAASIVEGRERIATNRELARLRDDVELPMTPAELVRRQPDPAAVQQLFRELEFFALLRELPGLLAELPPGEAAAVAPTVMAAPTFEPPPTLLVTDSDALASLVARIREAESVGLRAAAPDEAVHDGAFAGLAVAIPGGPSAYLPLAHRGIFAGPQLPRDVVLRAIGDALAGKRWTGTETGRDLALLLGTGLTVDGPAGDAAIASYLLNPARRTFAVTDLSREKLGFDLAEPASFVGTGKDRKAFADLEPAVVGQWMGAAAACAIEIEAALAKELGPLETIYRELELPLVPILARMEAAGVRLDIELLRSLDRELEGMLAKRLAECFAAAGHEFNVASPKQLAQVLFEELKLPVQKRTKTGPSTDHEVLEKLSEQHPLPGLILEHRSLAKLKGTYVEALPRLVGRDGRLHTTFDQTNTATGRLASLEPNLMNIPIRTELGKRIREAFVADEGSALISADYSQIELRILAHVTGDPGLVEALRAGADVHRRTAAEVFGVDEGAVTSDQRRIAKMINYAVAYGLSAFGLSTRLDIPPGEASAIIQRYFEKYAGVKAWIDRIVAEAKVNGFVSTLDGRRRFLPDLQSRNPALRQAAERAAINMPIQGTAADIIKRAMIVLDAELRRSSGGARLLLQVHDELVLEVPEAEVADVSELVRRTMEGAASLAVPLVVDVSHGPNWAAAH</sequence>
<evidence type="ECO:0000256" key="13">
    <source>
        <dbReference type="RuleBase" id="RU004460"/>
    </source>
</evidence>
<dbReference type="InterPro" id="IPR002421">
    <property type="entry name" value="5-3_exonuclease"/>
</dbReference>
<dbReference type="InterPro" id="IPR020046">
    <property type="entry name" value="5-3_exonucl_a-hlix_arch_N"/>
</dbReference>
<dbReference type="GO" id="GO:0003887">
    <property type="term" value="F:DNA-directed DNA polymerase activity"/>
    <property type="evidence" value="ECO:0007669"/>
    <property type="project" value="UniProtKB-UniRule"/>
</dbReference>
<keyword evidence="6 13" id="KW-0235">DNA replication</keyword>
<keyword evidence="13" id="KW-0269">Exonuclease</keyword>
<feature type="domain" description="DNA-directed DNA polymerase family A palm" evidence="16">
    <location>
        <begin position="702"/>
        <end position="908"/>
    </location>
</feature>
<keyword evidence="5 13" id="KW-0548">Nucleotidyltransferase</keyword>
<dbReference type="PRINTS" id="PR00868">
    <property type="entry name" value="DNAPOLI"/>
</dbReference>
<dbReference type="Gene3D" id="3.40.50.1010">
    <property type="entry name" value="5'-nuclease"/>
    <property type="match status" value="1"/>
</dbReference>
<dbReference type="PATRIC" id="fig|1391653.3.peg.815"/>
<dbReference type="Pfam" id="PF01367">
    <property type="entry name" value="5_3_exonuc"/>
    <property type="match status" value="1"/>
</dbReference>
<name>A0A0K1PAG5_9BACT</name>
<accession>A0A0K1PAG5</accession>
<dbReference type="FunFam" id="1.20.1060.10:FF:000001">
    <property type="entry name" value="DNA polymerase I"/>
    <property type="match status" value="1"/>
</dbReference>
<evidence type="ECO:0000256" key="6">
    <source>
        <dbReference type="ARBA" id="ARBA00022705"/>
    </source>
</evidence>
<dbReference type="SUPFAM" id="SSF88723">
    <property type="entry name" value="PIN domain-like"/>
    <property type="match status" value="1"/>
</dbReference>
<keyword evidence="13" id="KW-0378">Hydrolase</keyword>
<evidence type="ECO:0000313" key="17">
    <source>
        <dbReference type="EMBL" id="AKU90406.1"/>
    </source>
</evidence>
<evidence type="ECO:0000256" key="14">
    <source>
        <dbReference type="SAM" id="MobiDB-lite"/>
    </source>
</evidence>
<evidence type="ECO:0000256" key="1">
    <source>
        <dbReference type="ARBA" id="ARBA00007705"/>
    </source>
</evidence>
<keyword evidence="8 13" id="KW-0239">DNA-directed DNA polymerase</keyword>
<dbReference type="GO" id="GO:0008409">
    <property type="term" value="F:5'-3' exonuclease activity"/>
    <property type="evidence" value="ECO:0007669"/>
    <property type="project" value="UniProtKB-UniRule"/>
</dbReference>
<dbReference type="InterPro" id="IPR020045">
    <property type="entry name" value="DNA_polI_H3TH"/>
</dbReference>
<gene>
    <name evidence="13" type="primary">polA</name>
    <name evidence="17" type="ORF">AKJ08_0793</name>
</gene>
<dbReference type="EC" id="2.7.7.7" evidence="2 12"/>
<dbReference type="InterPro" id="IPR008918">
    <property type="entry name" value="HhH2"/>
</dbReference>
<proteinExistence type="inferred from homology"/>
<protein>
    <recommendedName>
        <fullName evidence="3 12">DNA polymerase I</fullName>
        <ecNumber evidence="2 12">2.7.7.7</ecNumber>
    </recommendedName>
</protein>
<dbReference type="CDD" id="cd09859">
    <property type="entry name" value="PIN_53EXO"/>
    <property type="match status" value="1"/>
</dbReference>
<dbReference type="InterPro" id="IPR036279">
    <property type="entry name" value="5-3_exonuclease_C_sf"/>
</dbReference>
<dbReference type="FunFam" id="1.10.150.20:FF:000002">
    <property type="entry name" value="DNA polymerase I"/>
    <property type="match status" value="1"/>
</dbReference>
<dbReference type="Gene3D" id="3.30.420.10">
    <property type="entry name" value="Ribonuclease H-like superfamily/Ribonuclease H"/>
    <property type="match status" value="1"/>
</dbReference>
<dbReference type="SUPFAM" id="SSF53098">
    <property type="entry name" value="Ribonuclease H-like"/>
    <property type="match status" value="1"/>
</dbReference>
<dbReference type="InterPro" id="IPR019760">
    <property type="entry name" value="DNA-dir_DNA_pol_A_CS"/>
</dbReference>
<dbReference type="EMBL" id="CP012332">
    <property type="protein sequence ID" value="AKU90406.1"/>
    <property type="molecule type" value="Genomic_DNA"/>
</dbReference>
<dbReference type="NCBIfam" id="TIGR00593">
    <property type="entry name" value="pola"/>
    <property type="match status" value="1"/>
</dbReference>
<organism evidence="17 18">
    <name type="scientific">Vulgatibacter incomptus</name>
    <dbReference type="NCBI Taxonomy" id="1391653"/>
    <lineage>
        <taxon>Bacteria</taxon>
        <taxon>Pseudomonadati</taxon>
        <taxon>Myxococcota</taxon>
        <taxon>Myxococcia</taxon>
        <taxon>Myxococcales</taxon>
        <taxon>Cystobacterineae</taxon>
        <taxon>Vulgatibacteraceae</taxon>
        <taxon>Vulgatibacter</taxon>
    </lineage>
</organism>
<evidence type="ECO:0000256" key="5">
    <source>
        <dbReference type="ARBA" id="ARBA00022695"/>
    </source>
</evidence>
<comment type="catalytic activity">
    <reaction evidence="11 13">
        <text>DNA(n) + a 2'-deoxyribonucleoside 5'-triphosphate = DNA(n+1) + diphosphate</text>
        <dbReference type="Rhea" id="RHEA:22508"/>
        <dbReference type="Rhea" id="RHEA-COMP:17339"/>
        <dbReference type="Rhea" id="RHEA-COMP:17340"/>
        <dbReference type="ChEBI" id="CHEBI:33019"/>
        <dbReference type="ChEBI" id="CHEBI:61560"/>
        <dbReference type="ChEBI" id="CHEBI:173112"/>
        <dbReference type="EC" id="2.7.7.7"/>
    </reaction>
</comment>
<evidence type="ECO:0000256" key="12">
    <source>
        <dbReference type="NCBIfam" id="TIGR00593"/>
    </source>
</evidence>
<feature type="compositionally biased region" description="Basic residues" evidence="14">
    <location>
        <begin position="1"/>
        <end position="10"/>
    </location>
</feature>
<evidence type="ECO:0000256" key="7">
    <source>
        <dbReference type="ARBA" id="ARBA00022763"/>
    </source>
</evidence>
<dbReference type="InterPro" id="IPR029060">
    <property type="entry name" value="PIN-like_dom_sf"/>
</dbReference>
<dbReference type="InterPro" id="IPR012337">
    <property type="entry name" value="RNaseH-like_sf"/>
</dbReference>
<evidence type="ECO:0000256" key="10">
    <source>
        <dbReference type="ARBA" id="ARBA00023204"/>
    </source>
</evidence>
<evidence type="ECO:0000256" key="3">
    <source>
        <dbReference type="ARBA" id="ARBA00020311"/>
    </source>
</evidence>
<keyword evidence="10 13" id="KW-0234">DNA repair</keyword>
<dbReference type="SUPFAM" id="SSF56672">
    <property type="entry name" value="DNA/RNA polymerases"/>
    <property type="match status" value="1"/>
</dbReference>
<keyword evidence="9 13" id="KW-0238">DNA-binding</keyword>
<keyword evidence="7 13" id="KW-0227">DNA damage</keyword>
<dbReference type="GO" id="GO:0003677">
    <property type="term" value="F:DNA binding"/>
    <property type="evidence" value="ECO:0007669"/>
    <property type="project" value="UniProtKB-UniRule"/>
</dbReference>
<dbReference type="Gene3D" id="1.10.150.20">
    <property type="entry name" value="5' to 3' exonuclease, C-terminal subdomain"/>
    <property type="match status" value="2"/>
</dbReference>
<dbReference type="PROSITE" id="PS00447">
    <property type="entry name" value="DNA_POLYMERASE_A"/>
    <property type="match status" value="1"/>
</dbReference>
<evidence type="ECO:0000256" key="8">
    <source>
        <dbReference type="ARBA" id="ARBA00022932"/>
    </source>
</evidence>
<dbReference type="STRING" id="1391653.AKJ08_0793"/>
<reference evidence="17 18" key="1">
    <citation type="submission" date="2015-08" db="EMBL/GenBank/DDBJ databases">
        <authorList>
            <person name="Babu N.S."/>
            <person name="Beckwith C.J."/>
            <person name="Beseler K.G."/>
            <person name="Brison A."/>
            <person name="Carone J.V."/>
            <person name="Caskin T.P."/>
            <person name="Diamond M."/>
            <person name="Durham M.E."/>
            <person name="Foxe J.M."/>
            <person name="Go M."/>
            <person name="Henderson B.A."/>
            <person name="Jones I.B."/>
            <person name="McGettigan J.A."/>
            <person name="Micheletti S.J."/>
            <person name="Nasrallah M.E."/>
            <person name="Ortiz D."/>
            <person name="Piller C.R."/>
            <person name="Privatt S.R."/>
            <person name="Schneider S.L."/>
            <person name="Sharp S."/>
            <person name="Smith T.C."/>
            <person name="Stanton J.D."/>
            <person name="Ullery H.E."/>
            <person name="Wilson R.J."/>
            <person name="Serrano M.G."/>
            <person name="Buck G."/>
            <person name="Lee V."/>
            <person name="Wang Y."/>
            <person name="Carvalho R."/>
            <person name="Voegtly L."/>
            <person name="Shi R."/>
            <person name="Duckworth R."/>
            <person name="Johnson A."/>
            <person name="Loviza R."/>
            <person name="Walstead R."/>
            <person name="Shah Z."/>
            <person name="Kiflezghi M."/>
            <person name="Wade K."/>
            <person name="Ball S.L."/>
            <person name="Bradley K.W."/>
            <person name="Asai D.J."/>
            <person name="Bowman C.A."/>
            <person name="Russell D.A."/>
            <person name="Pope W.H."/>
            <person name="Jacobs-Sera D."/>
            <person name="Hendrix R.W."/>
            <person name="Hatfull G.F."/>
        </authorList>
    </citation>
    <scope>NUCLEOTIDE SEQUENCE [LARGE SCALE GENOMIC DNA]</scope>
    <source>
        <strain evidence="17 18">DSM 27710</strain>
    </source>
</reference>
<evidence type="ECO:0000313" key="18">
    <source>
        <dbReference type="Proteomes" id="UP000055590"/>
    </source>
</evidence>
<dbReference type="InterPro" id="IPR002298">
    <property type="entry name" value="DNA_polymerase_A"/>
</dbReference>
<keyword evidence="18" id="KW-1185">Reference proteome</keyword>
<dbReference type="InterPro" id="IPR001098">
    <property type="entry name" value="DNA-dir_DNA_pol_A_palm_dom"/>
</dbReference>
<evidence type="ECO:0000256" key="9">
    <source>
        <dbReference type="ARBA" id="ARBA00023125"/>
    </source>
</evidence>
<evidence type="ECO:0000256" key="2">
    <source>
        <dbReference type="ARBA" id="ARBA00012417"/>
    </source>
</evidence>
<dbReference type="SUPFAM" id="SSF47807">
    <property type="entry name" value="5' to 3' exonuclease, C-terminal subdomain"/>
    <property type="match status" value="1"/>
</dbReference>
<dbReference type="KEGG" id="vin:AKJ08_0793"/>
<dbReference type="Pfam" id="PF02739">
    <property type="entry name" value="5_3_exonuc_N"/>
    <property type="match status" value="1"/>
</dbReference>
<dbReference type="NCBIfam" id="NF004397">
    <property type="entry name" value="PRK05755.1"/>
    <property type="match status" value="1"/>
</dbReference>